<reference evidence="1 2" key="1">
    <citation type="submission" date="2014-04" db="EMBL/GenBank/DDBJ databases">
        <authorList>
            <consortium name="DOE Joint Genome Institute"/>
            <person name="Kuo A."/>
            <person name="Kohler A."/>
            <person name="Costa M.D."/>
            <person name="Nagy L.G."/>
            <person name="Floudas D."/>
            <person name="Copeland A."/>
            <person name="Barry K.W."/>
            <person name="Cichocki N."/>
            <person name="Veneault-Fourrey C."/>
            <person name="LaButti K."/>
            <person name="Lindquist E.A."/>
            <person name="Lipzen A."/>
            <person name="Lundell T."/>
            <person name="Morin E."/>
            <person name="Murat C."/>
            <person name="Sun H."/>
            <person name="Tunlid A."/>
            <person name="Henrissat B."/>
            <person name="Grigoriev I.V."/>
            <person name="Hibbett D.S."/>
            <person name="Martin F."/>
            <person name="Nordberg H.P."/>
            <person name="Cantor M.N."/>
            <person name="Hua S.X."/>
        </authorList>
    </citation>
    <scope>NUCLEOTIDE SEQUENCE [LARGE SCALE GENOMIC DNA]</scope>
    <source>
        <strain evidence="1 2">Marx 270</strain>
    </source>
</reference>
<dbReference type="Proteomes" id="UP000054217">
    <property type="component" value="Unassembled WGS sequence"/>
</dbReference>
<organism evidence="1 2">
    <name type="scientific">Pisolithus tinctorius Marx 270</name>
    <dbReference type="NCBI Taxonomy" id="870435"/>
    <lineage>
        <taxon>Eukaryota</taxon>
        <taxon>Fungi</taxon>
        <taxon>Dikarya</taxon>
        <taxon>Basidiomycota</taxon>
        <taxon>Agaricomycotina</taxon>
        <taxon>Agaricomycetes</taxon>
        <taxon>Agaricomycetidae</taxon>
        <taxon>Boletales</taxon>
        <taxon>Sclerodermatineae</taxon>
        <taxon>Pisolithaceae</taxon>
        <taxon>Pisolithus</taxon>
    </lineage>
</organism>
<proteinExistence type="predicted"/>
<dbReference type="HOGENOM" id="CLU_940468_0_0_1"/>
<dbReference type="EMBL" id="KN831963">
    <property type="protein sequence ID" value="KIO06279.1"/>
    <property type="molecule type" value="Genomic_DNA"/>
</dbReference>
<gene>
    <name evidence="1" type="ORF">M404DRAFT_24556</name>
</gene>
<dbReference type="AlphaFoldDB" id="A0A0C3PEK1"/>
<evidence type="ECO:0000313" key="2">
    <source>
        <dbReference type="Proteomes" id="UP000054217"/>
    </source>
</evidence>
<keyword evidence="2" id="KW-1185">Reference proteome</keyword>
<dbReference type="InParanoid" id="A0A0C3PEK1"/>
<reference evidence="2" key="2">
    <citation type="submission" date="2015-01" db="EMBL/GenBank/DDBJ databases">
        <title>Evolutionary Origins and Diversification of the Mycorrhizal Mutualists.</title>
        <authorList>
            <consortium name="DOE Joint Genome Institute"/>
            <consortium name="Mycorrhizal Genomics Consortium"/>
            <person name="Kohler A."/>
            <person name="Kuo A."/>
            <person name="Nagy L.G."/>
            <person name="Floudas D."/>
            <person name="Copeland A."/>
            <person name="Barry K.W."/>
            <person name="Cichocki N."/>
            <person name="Veneault-Fourrey C."/>
            <person name="LaButti K."/>
            <person name="Lindquist E.A."/>
            <person name="Lipzen A."/>
            <person name="Lundell T."/>
            <person name="Morin E."/>
            <person name="Murat C."/>
            <person name="Riley R."/>
            <person name="Ohm R."/>
            <person name="Sun H."/>
            <person name="Tunlid A."/>
            <person name="Henrissat B."/>
            <person name="Grigoriev I.V."/>
            <person name="Hibbett D.S."/>
            <person name="Martin F."/>
        </authorList>
    </citation>
    <scope>NUCLEOTIDE SEQUENCE [LARGE SCALE GENOMIC DNA]</scope>
    <source>
        <strain evidence="2">Marx 270</strain>
    </source>
</reference>
<sequence>MRAFQRAQERSGALCGSGVIPHIVRMRSSGCNSRDFAPGLSLLQNGTTRRYLSRDIKNVLSCAVLVQFCAVPLAFRVFHPSRWTLPEDTYFVKFRTTVIEISAFSYPEGFETISHVTRDRLIQSAYFLVLPVCLRVLYCLPEFCVDRPSRCCASRPLLPTLKVLSSYLAHSSTVPLAFPAVRYPRVALSGDTTFVKFRADTIEIRSFLWLEALSDNFANILGPHRRIPSVSFSACSLNSPPLLLAVSPYPERPSLVCSVPLFSQQCCMHDNSPISSPDLSLFGDFVLLVEDFLTIP</sequence>
<evidence type="ECO:0000313" key="1">
    <source>
        <dbReference type="EMBL" id="KIO06279.1"/>
    </source>
</evidence>
<protein>
    <submittedName>
        <fullName evidence="1">Uncharacterized protein</fullName>
    </submittedName>
</protein>
<name>A0A0C3PEK1_PISTI</name>
<accession>A0A0C3PEK1</accession>